<dbReference type="GO" id="GO:0030983">
    <property type="term" value="F:mismatched DNA binding"/>
    <property type="evidence" value="ECO:0007669"/>
    <property type="project" value="UniProtKB-UniRule"/>
</dbReference>
<dbReference type="PhylomeDB" id="R7Q2I1"/>
<dbReference type="GO" id="GO:0005524">
    <property type="term" value="F:ATP binding"/>
    <property type="evidence" value="ECO:0007669"/>
    <property type="project" value="UniProtKB-UniRule"/>
</dbReference>
<dbReference type="SUPFAM" id="SSF52540">
    <property type="entry name" value="P-loop containing nucleoside triphosphate hydrolases"/>
    <property type="match status" value="1"/>
</dbReference>
<feature type="compositionally biased region" description="Basic and acidic residues" evidence="8">
    <location>
        <begin position="273"/>
        <end position="283"/>
    </location>
</feature>
<dbReference type="EMBL" id="HG001587">
    <property type="protein sequence ID" value="CDF32797.1"/>
    <property type="molecule type" value="Genomic_DNA"/>
</dbReference>
<dbReference type="OMA" id="WIAVMYN"/>
<feature type="compositionally biased region" description="Acidic residues" evidence="8">
    <location>
        <begin position="206"/>
        <end position="220"/>
    </location>
</feature>
<evidence type="ECO:0000256" key="5">
    <source>
        <dbReference type="ARBA" id="ARBA00023125"/>
    </source>
</evidence>
<evidence type="ECO:0000256" key="1">
    <source>
        <dbReference type="ARBA" id="ARBA00007094"/>
    </source>
</evidence>
<keyword evidence="2 7" id="KW-0547">Nucleotide-binding</keyword>
<name>R7Q2I1_CHOCR</name>
<dbReference type="FunFam" id="3.40.1170.10:FF:000004">
    <property type="entry name" value="DNA mismatch repair protein"/>
    <property type="match status" value="1"/>
</dbReference>
<sequence>MAPSRPSRKGAKIQPAHPTRRPNGPSTQKNQMLISRFFTPKVSKSGSKFSPPHVLTSRAKRVSPPVPGTLSVNPDTGQITDSPTKDKPNRSIECVSPAQVKSTLEDVPSEAGEKIEPNEKADLRTTCKRPRPTPADDDPPGDVSDDVLAGVSDDDEPPIKRSRRANRTLRSSYAGDDDSDSSKAAEVMSAQENDWAPSDASQESVDREDLEELDETEDAEDSKSMPASQEPTNLTSYSRKSSAEENKVPRDAHQQRRFHKKLWPLGRKGLGSRLEDGADEGKGAKGSKANAKNYTPLESQYVKLRKQHPDMLLVIECGYKYRLFDNDATIASKTLRIAAYFDRNFLTASFPTHRLSYHVNRLVQAGYKVGVVNQSETAALKKASSKSSGLFQRKLEAVYTRGTMIADGTLGQQGSRDAAKLATSTYIMAILEPRLKLESSEKALGQSKELSFAAVDTTTGKLVWGSFADDVLRSELVSRLAALEPVEILLNAKKSSQGTEEVTKAFAHSSGCRIERVLDSTFAQSEDLLSVNQTITGKLKLSEEKKDGILRCVGALRQYLKTFGLDNFLTAKAENTLSKSNHKMSLGSDVLQNFEVLGNSNDGSINQSLFALLNRTKTAAGSRQMRQWVCHPLVSGKDIAARLDAVEYLKSKSDYQSSSRAETVSNALSQLLSSMAKMPDLERAFLRISCLKCAPSELVAVVTAFEEIGGLIDGIKDMGSLSELPPLLQGMFYRTPRVGLVLNSKLLSCLNRPAALENRYHNVFETKFLNSERPSEDDVFFAFVGSLERLVDANRTVAAKIEAMDALLRKLRKDYSISAKVWKKVAKEEYLLEVPMSQVSSIPRSWHMICQTKTVKRFRPPQAVKGYEEVQCARETRDGLSRQTWKAYLELFTTVASPLRVVIRTLVDLDCFSALASVADLPGYTKPTVSLSEDEVAGIKAKKARHPLAETLQSCHRYVPNDVELSHVHGRIGLVVSGPNYGGKSSYARMTALLVILAQIGSYVPAEDMWLSPFDSIFARMGSLDAIGSGMSSLMVELAETSRILSAASSKSLVVIDELGRGTSTHDGTAIAYATLAYLVEQIKCVSLFITHYPAVAKLKALFPGRLDACYMDYRECPDVEKLKESESEGQVNSAGTKQIKITLLYKLTQGIASSSYGLNVAQIAGVPESVIVHAKEKALALEKKVEECKRYSSHGRLLDERNLQNAETLTKILRTAPRSPGECTST</sequence>
<dbReference type="SMART" id="SM00533">
    <property type="entry name" value="MUTSd"/>
    <property type="match status" value="1"/>
</dbReference>
<feature type="compositionally biased region" description="Basic residues" evidence="8">
    <location>
        <begin position="1"/>
        <end position="11"/>
    </location>
</feature>
<dbReference type="GO" id="GO:0140664">
    <property type="term" value="F:ATP-dependent DNA damage sensor activity"/>
    <property type="evidence" value="ECO:0007669"/>
    <property type="project" value="InterPro"/>
</dbReference>
<evidence type="ECO:0000256" key="8">
    <source>
        <dbReference type="SAM" id="MobiDB-lite"/>
    </source>
</evidence>
<dbReference type="PANTHER" id="PTHR11361">
    <property type="entry name" value="DNA MISMATCH REPAIR PROTEIN MUTS FAMILY MEMBER"/>
    <property type="match status" value="1"/>
</dbReference>
<evidence type="ECO:0000256" key="7">
    <source>
        <dbReference type="PIRNR" id="PIRNR037677"/>
    </source>
</evidence>
<keyword evidence="5 7" id="KW-0238">DNA-binding</keyword>
<dbReference type="Gramene" id="CDF32797">
    <property type="protein sequence ID" value="CDF32797"/>
    <property type="gene ID" value="CHC_T00001698001"/>
</dbReference>
<dbReference type="SUPFAM" id="SSF48334">
    <property type="entry name" value="DNA repair protein MutS, domain III"/>
    <property type="match status" value="1"/>
</dbReference>
<dbReference type="InterPro" id="IPR036187">
    <property type="entry name" value="DNA_mismatch_repair_MutS_sf"/>
</dbReference>
<dbReference type="InterPro" id="IPR017261">
    <property type="entry name" value="DNA_mismatch_repair_MutS/MSH"/>
</dbReference>
<reference evidence="11" key="1">
    <citation type="journal article" date="2013" name="Proc. Natl. Acad. Sci. U.S.A.">
        <title>Genome structure and metabolic features in the red seaweed Chondrus crispus shed light on evolution of the Archaeplastida.</title>
        <authorList>
            <person name="Collen J."/>
            <person name="Porcel B."/>
            <person name="Carre W."/>
            <person name="Ball S.G."/>
            <person name="Chaparro C."/>
            <person name="Tonon T."/>
            <person name="Barbeyron T."/>
            <person name="Michel G."/>
            <person name="Noel B."/>
            <person name="Valentin K."/>
            <person name="Elias M."/>
            <person name="Artiguenave F."/>
            <person name="Arun A."/>
            <person name="Aury J.M."/>
            <person name="Barbosa-Neto J.F."/>
            <person name="Bothwell J.H."/>
            <person name="Bouget F.Y."/>
            <person name="Brillet L."/>
            <person name="Cabello-Hurtado F."/>
            <person name="Capella-Gutierrez S."/>
            <person name="Charrier B."/>
            <person name="Cladiere L."/>
            <person name="Cock J.M."/>
            <person name="Coelho S.M."/>
            <person name="Colleoni C."/>
            <person name="Czjzek M."/>
            <person name="Da Silva C."/>
            <person name="Delage L."/>
            <person name="Denoeud F."/>
            <person name="Deschamps P."/>
            <person name="Dittami S.M."/>
            <person name="Gabaldon T."/>
            <person name="Gachon C.M."/>
            <person name="Groisillier A."/>
            <person name="Herve C."/>
            <person name="Jabbari K."/>
            <person name="Katinka M."/>
            <person name="Kloareg B."/>
            <person name="Kowalczyk N."/>
            <person name="Labadie K."/>
            <person name="Leblanc C."/>
            <person name="Lopez P.J."/>
            <person name="McLachlan D.H."/>
            <person name="Meslet-Cladiere L."/>
            <person name="Moustafa A."/>
            <person name="Nehr Z."/>
            <person name="Nyvall Collen P."/>
            <person name="Panaud O."/>
            <person name="Partensky F."/>
            <person name="Poulain J."/>
            <person name="Rensing S.A."/>
            <person name="Rousvoal S."/>
            <person name="Samson G."/>
            <person name="Symeonidi A."/>
            <person name="Weissenbach J."/>
            <person name="Zambounis A."/>
            <person name="Wincker P."/>
            <person name="Boyen C."/>
        </authorList>
    </citation>
    <scope>NUCLEOTIDE SEQUENCE [LARGE SCALE GENOMIC DNA]</scope>
    <source>
        <strain evidence="11">cv. Stackhouse</strain>
    </source>
</reference>
<feature type="compositionally biased region" description="Acidic residues" evidence="8">
    <location>
        <begin position="135"/>
        <end position="145"/>
    </location>
</feature>
<dbReference type="Proteomes" id="UP000012073">
    <property type="component" value="Unassembled WGS sequence"/>
</dbReference>
<feature type="compositionally biased region" description="Polar residues" evidence="8">
    <location>
        <begin position="24"/>
        <end position="33"/>
    </location>
</feature>
<dbReference type="RefSeq" id="XP_005712598.1">
    <property type="nucleotide sequence ID" value="XM_005712541.1"/>
</dbReference>
<proteinExistence type="inferred from homology"/>
<dbReference type="AlphaFoldDB" id="R7Q2I1"/>
<dbReference type="InterPro" id="IPR036678">
    <property type="entry name" value="MutS_con_dom_sf"/>
</dbReference>
<dbReference type="KEGG" id="ccp:CHC_T00001698001"/>
<evidence type="ECO:0000313" key="11">
    <source>
        <dbReference type="Proteomes" id="UP000012073"/>
    </source>
</evidence>
<dbReference type="InterPro" id="IPR027417">
    <property type="entry name" value="P-loop_NTPase"/>
</dbReference>
<organism evidence="10 11">
    <name type="scientific">Chondrus crispus</name>
    <name type="common">Carrageen Irish moss</name>
    <name type="synonym">Polymorpha crispa</name>
    <dbReference type="NCBI Taxonomy" id="2769"/>
    <lineage>
        <taxon>Eukaryota</taxon>
        <taxon>Rhodophyta</taxon>
        <taxon>Florideophyceae</taxon>
        <taxon>Rhodymeniophycidae</taxon>
        <taxon>Gigartinales</taxon>
        <taxon>Gigartinaceae</taxon>
        <taxon>Chondrus</taxon>
    </lineage>
</organism>
<dbReference type="Pfam" id="PF05192">
    <property type="entry name" value="MutS_III"/>
    <property type="match status" value="1"/>
</dbReference>
<dbReference type="InterPro" id="IPR045076">
    <property type="entry name" value="MutS"/>
</dbReference>
<dbReference type="InterPro" id="IPR016151">
    <property type="entry name" value="DNA_mismatch_repair_MutS_N"/>
</dbReference>
<evidence type="ECO:0000256" key="4">
    <source>
        <dbReference type="ARBA" id="ARBA00022840"/>
    </source>
</evidence>
<dbReference type="PROSITE" id="PS00486">
    <property type="entry name" value="DNA_MISMATCH_REPAIR_2"/>
    <property type="match status" value="1"/>
</dbReference>
<keyword evidence="4 7" id="KW-0067">ATP-binding</keyword>
<dbReference type="SUPFAM" id="SSF55271">
    <property type="entry name" value="DNA repair protein MutS, domain I"/>
    <property type="match status" value="1"/>
</dbReference>
<dbReference type="Gene3D" id="3.30.420.110">
    <property type="entry name" value="MutS, connector domain"/>
    <property type="match status" value="1"/>
</dbReference>
<evidence type="ECO:0000259" key="9">
    <source>
        <dbReference type="PROSITE" id="PS00486"/>
    </source>
</evidence>
<keyword evidence="11" id="KW-1185">Reference proteome</keyword>
<keyword evidence="6 7" id="KW-0234">DNA repair</keyword>
<dbReference type="OrthoDB" id="10252754at2759"/>
<dbReference type="GO" id="GO:0006298">
    <property type="term" value="P:mismatch repair"/>
    <property type="evidence" value="ECO:0007669"/>
    <property type="project" value="InterPro"/>
</dbReference>
<comment type="function">
    <text evidence="7">Component of the post-replicative DNA mismatch repair system (MMR).</text>
</comment>
<dbReference type="PANTHER" id="PTHR11361:SF122">
    <property type="entry name" value="DNA MISMATCH REPAIR PROTEIN MSH3"/>
    <property type="match status" value="1"/>
</dbReference>
<dbReference type="Pfam" id="PF05188">
    <property type="entry name" value="MutS_II"/>
    <property type="match status" value="1"/>
</dbReference>
<dbReference type="SUPFAM" id="SSF53150">
    <property type="entry name" value="DNA repair protein MutS, domain II"/>
    <property type="match status" value="1"/>
</dbReference>
<dbReference type="Pfam" id="PF01624">
    <property type="entry name" value="MutS_I"/>
    <property type="match status" value="1"/>
</dbReference>
<dbReference type="GeneID" id="17320315"/>
<feature type="compositionally biased region" description="Basic and acidic residues" evidence="8">
    <location>
        <begin position="241"/>
        <end position="254"/>
    </location>
</feature>
<dbReference type="Gene3D" id="3.40.1170.10">
    <property type="entry name" value="DNA repair protein MutS, domain I"/>
    <property type="match status" value="1"/>
</dbReference>
<feature type="compositionally biased region" description="Polar residues" evidence="8">
    <location>
        <begin position="70"/>
        <end position="82"/>
    </location>
</feature>
<dbReference type="SMART" id="SM00534">
    <property type="entry name" value="MUTSac"/>
    <property type="match status" value="1"/>
</dbReference>
<feature type="compositionally biased region" description="Polar residues" evidence="8">
    <location>
        <begin position="225"/>
        <end position="240"/>
    </location>
</feature>
<dbReference type="Gene3D" id="1.10.1420.10">
    <property type="match status" value="2"/>
</dbReference>
<accession>R7Q2I1</accession>
<dbReference type="InterPro" id="IPR007696">
    <property type="entry name" value="DNA_mismatch_repair_MutS_core"/>
</dbReference>
<dbReference type="STRING" id="2769.R7Q2I1"/>
<dbReference type="GO" id="GO:0006312">
    <property type="term" value="P:mitotic recombination"/>
    <property type="evidence" value="ECO:0007669"/>
    <property type="project" value="TreeGrafter"/>
</dbReference>
<comment type="similarity">
    <text evidence="1">Belongs to the DNA mismatch repair MutS family. MSH3 subfamily.</text>
</comment>
<keyword evidence="3 7" id="KW-0227">DNA damage</keyword>
<dbReference type="InterPro" id="IPR000432">
    <property type="entry name" value="DNA_mismatch_repair_MutS_C"/>
</dbReference>
<gene>
    <name evidence="10" type="ORF">CHC_T00001698001</name>
</gene>
<feature type="compositionally biased region" description="Basic and acidic residues" evidence="8">
    <location>
        <begin position="111"/>
        <end position="125"/>
    </location>
</feature>
<evidence type="ECO:0000256" key="6">
    <source>
        <dbReference type="ARBA" id="ARBA00023204"/>
    </source>
</evidence>
<dbReference type="InterPro" id="IPR007860">
    <property type="entry name" value="DNA_mmatch_repair_MutS_con_dom"/>
</dbReference>
<evidence type="ECO:0000313" key="10">
    <source>
        <dbReference type="EMBL" id="CDF32797.1"/>
    </source>
</evidence>
<dbReference type="PIRSF" id="PIRSF037677">
    <property type="entry name" value="DNA_mis_repair_Msh6"/>
    <property type="match status" value="1"/>
</dbReference>
<dbReference type="Pfam" id="PF00488">
    <property type="entry name" value="MutS_V"/>
    <property type="match status" value="1"/>
</dbReference>
<evidence type="ECO:0000256" key="2">
    <source>
        <dbReference type="ARBA" id="ARBA00022741"/>
    </source>
</evidence>
<feature type="region of interest" description="Disordered" evidence="8">
    <location>
        <begin position="1"/>
        <end position="291"/>
    </location>
</feature>
<dbReference type="InterPro" id="IPR007695">
    <property type="entry name" value="DNA_mismatch_repair_MutS-lik_N"/>
</dbReference>
<dbReference type="GO" id="GO:0005634">
    <property type="term" value="C:nucleus"/>
    <property type="evidence" value="ECO:0007669"/>
    <property type="project" value="TreeGrafter"/>
</dbReference>
<feature type="domain" description="DNA mismatch repair proteins mutS family" evidence="9">
    <location>
        <begin position="1052"/>
        <end position="1068"/>
    </location>
</feature>
<protein>
    <recommendedName>
        <fullName evidence="7">DNA mismatch repair protein</fullName>
    </recommendedName>
</protein>
<evidence type="ECO:0000256" key="3">
    <source>
        <dbReference type="ARBA" id="ARBA00022763"/>
    </source>
</evidence>
<dbReference type="Gene3D" id="3.40.50.300">
    <property type="entry name" value="P-loop containing nucleotide triphosphate hydrolases"/>
    <property type="match status" value="1"/>
</dbReference>